<gene>
    <name evidence="2" type="ORF">HNQ51_000563</name>
</gene>
<dbReference type="RefSeq" id="WP_138857662.1">
    <property type="nucleotide sequence ID" value="NZ_CP040709.1"/>
</dbReference>
<protein>
    <submittedName>
        <fullName evidence="2">Uncharacterized protein</fullName>
    </submittedName>
</protein>
<evidence type="ECO:0000313" key="3">
    <source>
        <dbReference type="Proteomes" id="UP000554837"/>
    </source>
</evidence>
<evidence type="ECO:0000256" key="1">
    <source>
        <dbReference type="SAM" id="MobiDB-lite"/>
    </source>
</evidence>
<reference evidence="2 3" key="1">
    <citation type="submission" date="2020-08" db="EMBL/GenBank/DDBJ databases">
        <title>Genomic Encyclopedia of Type Strains, Phase IV (KMG-IV): sequencing the most valuable type-strain genomes for metagenomic binning, comparative biology and taxonomic classification.</title>
        <authorList>
            <person name="Goeker M."/>
        </authorList>
    </citation>
    <scope>NUCLEOTIDE SEQUENCE [LARGE SCALE GENOMIC DNA]</scope>
    <source>
        <strain evidence="2 3">DSM 23958</strain>
    </source>
</reference>
<feature type="compositionally biased region" description="Polar residues" evidence="1">
    <location>
        <begin position="12"/>
        <end position="21"/>
    </location>
</feature>
<dbReference type="EMBL" id="JACHHO010000001">
    <property type="protein sequence ID" value="MBB5203270.1"/>
    <property type="molecule type" value="Genomic_DNA"/>
</dbReference>
<feature type="compositionally biased region" description="Basic and acidic residues" evidence="1">
    <location>
        <begin position="1"/>
        <end position="10"/>
    </location>
</feature>
<keyword evidence="3" id="KW-1185">Reference proteome</keyword>
<name>A0A840S402_9BURK</name>
<proteinExistence type="predicted"/>
<accession>A0A840S402</accession>
<feature type="region of interest" description="Disordered" evidence="1">
    <location>
        <begin position="1"/>
        <end position="21"/>
    </location>
</feature>
<evidence type="ECO:0000313" key="2">
    <source>
        <dbReference type="EMBL" id="MBB5203270.1"/>
    </source>
</evidence>
<dbReference type="AlphaFoldDB" id="A0A840S402"/>
<organism evidence="2 3">
    <name type="scientific">Inhella inkyongensis</name>
    <dbReference type="NCBI Taxonomy" id="392593"/>
    <lineage>
        <taxon>Bacteria</taxon>
        <taxon>Pseudomonadati</taxon>
        <taxon>Pseudomonadota</taxon>
        <taxon>Betaproteobacteria</taxon>
        <taxon>Burkholderiales</taxon>
        <taxon>Sphaerotilaceae</taxon>
        <taxon>Inhella</taxon>
    </lineage>
</organism>
<dbReference type="OrthoDB" id="9154732at2"/>
<dbReference type="Proteomes" id="UP000554837">
    <property type="component" value="Unassembled WGS sequence"/>
</dbReference>
<sequence>MKTHRIELQKFKSASNSSTRGTVSFRMDCLVLPQKPKDDETEPSSVLEMSEADARVLLVLLKKQIADFDSRKAKSRF</sequence>
<comment type="caution">
    <text evidence="2">The sequence shown here is derived from an EMBL/GenBank/DDBJ whole genome shotgun (WGS) entry which is preliminary data.</text>
</comment>